<accession>A0A9J6P4I8</accession>
<evidence type="ECO:0000313" key="2">
    <source>
        <dbReference type="Proteomes" id="UP001056429"/>
    </source>
</evidence>
<dbReference type="RefSeq" id="WP_250860774.1">
    <property type="nucleotide sequence ID" value="NZ_JAGSOJ010000004.1"/>
</dbReference>
<reference evidence="1" key="2">
    <citation type="submission" date="2021-04" db="EMBL/GenBank/DDBJ databases">
        <authorList>
            <person name="Dong X."/>
        </authorList>
    </citation>
    <scope>NUCLEOTIDE SEQUENCE</scope>
    <source>
        <strain evidence="1">ZWT</strain>
    </source>
</reference>
<evidence type="ECO:0000313" key="1">
    <source>
        <dbReference type="EMBL" id="MCM1991631.1"/>
    </source>
</evidence>
<protein>
    <recommendedName>
        <fullName evidence="3">Nucleotidyltransferase domain-containing protein</fullName>
    </recommendedName>
</protein>
<proteinExistence type="predicted"/>
<dbReference type="AlphaFoldDB" id="A0A9J6P4I8"/>
<dbReference type="Proteomes" id="UP001056429">
    <property type="component" value="Unassembled WGS sequence"/>
</dbReference>
<gene>
    <name evidence="1" type="ORF">KDK92_17990</name>
</gene>
<reference evidence="1" key="1">
    <citation type="journal article" date="2021" name="mSystems">
        <title>Bacteria and Archaea Synergistically Convert Glycine Betaine to Biogenic Methane in the Formosa Cold Seep of the South China Sea.</title>
        <authorList>
            <person name="Li L."/>
            <person name="Zhang W."/>
            <person name="Zhang S."/>
            <person name="Song L."/>
            <person name="Sun Q."/>
            <person name="Zhang H."/>
            <person name="Xiang H."/>
            <person name="Dong X."/>
        </authorList>
    </citation>
    <scope>NUCLEOTIDE SEQUENCE</scope>
    <source>
        <strain evidence="1">ZWT</strain>
    </source>
</reference>
<organism evidence="1 2">
    <name type="scientific">Oceanirhabdus seepicola</name>
    <dbReference type="NCBI Taxonomy" id="2828781"/>
    <lineage>
        <taxon>Bacteria</taxon>
        <taxon>Bacillati</taxon>
        <taxon>Bacillota</taxon>
        <taxon>Clostridia</taxon>
        <taxon>Eubacteriales</taxon>
        <taxon>Clostridiaceae</taxon>
        <taxon>Oceanirhabdus</taxon>
    </lineage>
</organism>
<evidence type="ECO:0008006" key="3">
    <source>
        <dbReference type="Google" id="ProtNLM"/>
    </source>
</evidence>
<name>A0A9J6P4I8_9CLOT</name>
<dbReference type="EMBL" id="JAGSOJ010000004">
    <property type="protein sequence ID" value="MCM1991631.1"/>
    <property type="molecule type" value="Genomic_DNA"/>
</dbReference>
<sequence length="257" mass="29960">MLKDTNSFDDIESFIEHLKKKKDIVGIVEYGGRTYKDMSIGGDYDLTVIFNKPISNNFTGLHFHIAGIPVDCMILSVDDFSSEAPSNPFLLVHLNCTIIFDRDGITKNILESIKTTWKVPEDLSDFENNMFRFISKHIIDKLQYRLHENELYSKYFIFSSFNWYLECYARIKNLEIGKPKVHLNYIKDNDPELFNIINQLYSTNDLDIQFEMLKKCANHMLLDIGGLWASDEVLFHMALDGKNIDAEQKDFIKLLFE</sequence>
<comment type="caution">
    <text evidence="1">The sequence shown here is derived from an EMBL/GenBank/DDBJ whole genome shotgun (WGS) entry which is preliminary data.</text>
</comment>
<keyword evidence="2" id="KW-1185">Reference proteome</keyword>